<keyword evidence="2" id="KW-1185">Reference proteome</keyword>
<evidence type="ECO:0000313" key="1">
    <source>
        <dbReference type="EnsemblPlants" id="AVESA.00010b.r2.7AG1204200.1.CDS"/>
    </source>
</evidence>
<proteinExistence type="predicted"/>
<name>A0ACD5ZTD7_AVESA</name>
<accession>A0ACD5ZTD7</accession>
<dbReference type="EnsemblPlants" id="AVESA.00010b.r2.7AG1204200.1">
    <property type="protein sequence ID" value="AVESA.00010b.r2.7AG1204200.1.CDS"/>
    <property type="gene ID" value="AVESA.00010b.r2.7AG1204200"/>
</dbReference>
<protein>
    <submittedName>
        <fullName evidence="1">Uncharacterized protein</fullName>
    </submittedName>
</protein>
<dbReference type="Proteomes" id="UP001732700">
    <property type="component" value="Chromosome 7A"/>
</dbReference>
<reference evidence="1" key="2">
    <citation type="submission" date="2025-09" db="UniProtKB">
        <authorList>
            <consortium name="EnsemblPlants"/>
        </authorList>
    </citation>
    <scope>IDENTIFICATION</scope>
</reference>
<organism evidence="1 2">
    <name type="scientific">Avena sativa</name>
    <name type="common">Oat</name>
    <dbReference type="NCBI Taxonomy" id="4498"/>
    <lineage>
        <taxon>Eukaryota</taxon>
        <taxon>Viridiplantae</taxon>
        <taxon>Streptophyta</taxon>
        <taxon>Embryophyta</taxon>
        <taxon>Tracheophyta</taxon>
        <taxon>Spermatophyta</taxon>
        <taxon>Magnoliopsida</taxon>
        <taxon>Liliopsida</taxon>
        <taxon>Poales</taxon>
        <taxon>Poaceae</taxon>
        <taxon>BOP clade</taxon>
        <taxon>Pooideae</taxon>
        <taxon>Poodae</taxon>
        <taxon>Poeae</taxon>
        <taxon>Poeae Chloroplast Group 1 (Aveneae type)</taxon>
        <taxon>Aveninae</taxon>
        <taxon>Avena</taxon>
    </lineage>
</organism>
<reference evidence="1" key="1">
    <citation type="submission" date="2021-05" db="EMBL/GenBank/DDBJ databases">
        <authorList>
            <person name="Scholz U."/>
            <person name="Mascher M."/>
            <person name="Fiebig A."/>
        </authorList>
    </citation>
    <scope>NUCLEOTIDE SEQUENCE [LARGE SCALE GENOMIC DNA]</scope>
</reference>
<evidence type="ECO:0000313" key="2">
    <source>
        <dbReference type="Proteomes" id="UP001732700"/>
    </source>
</evidence>
<sequence length="496" mass="55049">MDIPFHILEQSTNGFSDEEKLLGCGGYGKVYKGLDQNGTDIAVKVLHPMLGNDHTPIQNEFTILMKLKHSNIVRLVGYCYEDVRKHVMHQGQLIFSTHMHRILCFEYVHGGSLCNYLSEESCGCEWSTRYNIIKGICDGLNFMHGLDKPIFHLDLKPSNILLDKNMKAKIADFGLSKLFHGTHTHTTSIVIGTWKYMPPEFITKHHISEKNDVFSLGIIIIEIMTGPAGYEKFGEMDVTQFTELVNMNWRNRIHATSSIYPIEEVAQVETCIKIAVECVDSERKNRPTVKEIVHRLSETEITNPKDRRNGAPSLIGQVCSEASITKFGLWGGKGGASHDLEVLPQRLISVVVRCGKVIDSLAFTYCDFNGQQRTGGPWGDRAAHEGDGSIHTILLGPSEFLLEVNGTIGPSPYFGDAVMVSSIMFVTNTDSYGPFGEGGGTKFQSPVRENGSIVGFYANAGGHIDAVGFYYKLEREIVKQEVPTYLGSSIDRVSSS</sequence>